<organism evidence="2 3">
    <name type="scientific">Mortierella hygrophila</name>
    <dbReference type="NCBI Taxonomy" id="979708"/>
    <lineage>
        <taxon>Eukaryota</taxon>
        <taxon>Fungi</taxon>
        <taxon>Fungi incertae sedis</taxon>
        <taxon>Mucoromycota</taxon>
        <taxon>Mortierellomycotina</taxon>
        <taxon>Mortierellomycetes</taxon>
        <taxon>Mortierellales</taxon>
        <taxon>Mortierellaceae</taxon>
        <taxon>Mortierella</taxon>
    </lineage>
</organism>
<evidence type="ECO:0000256" key="1">
    <source>
        <dbReference type="SAM" id="MobiDB-lite"/>
    </source>
</evidence>
<sequence length="74" mass="8197">MDASHVFAAQILDTLPEPEIAEIQHRQAHITIKSKLNLPNMDDEDNDQEDEVNNDERGAQVSTAEEQANASLPS</sequence>
<dbReference type="Proteomes" id="UP000723463">
    <property type="component" value="Unassembled WGS sequence"/>
</dbReference>
<feature type="compositionally biased region" description="Acidic residues" evidence="1">
    <location>
        <begin position="41"/>
        <end position="53"/>
    </location>
</feature>
<evidence type="ECO:0000313" key="3">
    <source>
        <dbReference type="Proteomes" id="UP000723463"/>
    </source>
</evidence>
<proteinExistence type="predicted"/>
<reference evidence="2" key="1">
    <citation type="journal article" date="2020" name="Fungal Divers.">
        <title>Resolving the Mortierellaceae phylogeny through synthesis of multi-gene phylogenetics and phylogenomics.</title>
        <authorList>
            <person name="Vandepol N."/>
            <person name="Liber J."/>
            <person name="Desiro A."/>
            <person name="Na H."/>
            <person name="Kennedy M."/>
            <person name="Barry K."/>
            <person name="Grigoriev I.V."/>
            <person name="Miller A.N."/>
            <person name="O'Donnell K."/>
            <person name="Stajich J.E."/>
            <person name="Bonito G."/>
        </authorList>
    </citation>
    <scope>NUCLEOTIDE SEQUENCE</scope>
    <source>
        <strain evidence="2">NRRL 2591</strain>
    </source>
</reference>
<protein>
    <submittedName>
        <fullName evidence="2">Uncharacterized protein</fullName>
    </submittedName>
</protein>
<feature type="compositionally biased region" description="Polar residues" evidence="1">
    <location>
        <begin position="60"/>
        <end position="74"/>
    </location>
</feature>
<comment type="caution">
    <text evidence="2">The sequence shown here is derived from an EMBL/GenBank/DDBJ whole genome shotgun (WGS) entry which is preliminary data.</text>
</comment>
<accession>A0A9P6FHJ8</accession>
<dbReference type="AlphaFoldDB" id="A0A9P6FHJ8"/>
<name>A0A9P6FHJ8_9FUNG</name>
<feature type="region of interest" description="Disordered" evidence="1">
    <location>
        <begin position="34"/>
        <end position="74"/>
    </location>
</feature>
<dbReference type="EMBL" id="JAAAXW010000011">
    <property type="protein sequence ID" value="KAF9550355.1"/>
    <property type="molecule type" value="Genomic_DNA"/>
</dbReference>
<keyword evidence="3" id="KW-1185">Reference proteome</keyword>
<evidence type="ECO:0000313" key="2">
    <source>
        <dbReference type="EMBL" id="KAF9550355.1"/>
    </source>
</evidence>
<gene>
    <name evidence="2" type="ORF">EC957_000657</name>
</gene>